<gene>
    <name evidence="2" type="ORF">J1N35_002683</name>
</gene>
<name>A0A9D3WLH3_9ROSI</name>
<comment type="caution">
    <text evidence="2">The sequence shown here is derived from an EMBL/GenBank/DDBJ whole genome shotgun (WGS) entry which is preliminary data.</text>
</comment>
<dbReference type="EMBL" id="JAIQCV010000001">
    <property type="protein sequence ID" value="KAH1131305.1"/>
    <property type="molecule type" value="Genomic_DNA"/>
</dbReference>
<dbReference type="PANTHER" id="PTHR33116">
    <property type="entry name" value="REVERSE TRANSCRIPTASE ZINC-BINDING DOMAIN-CONTAINING PROTEIN-RELATED-RELATED"/>
    <property type="match status" value="1"/>
</dbReference>
<evidence type="ECO:0000313" key="3">
    <source>
        <dbReference type="Proteomes" id="UP000828251"/>
    </source>
</evidence>
<feature type="domain" description="Reverse transcriptase" evidence="1">
    <location>
        <begin position="1"/>
        <end position="148"/>
    </location>
</feature>
<dbReference type="Proteomes" id="UP000828251">
    <property type="component" value="Unassembled WGS sequence"/>
</dbReference>
<sequence>MEYMSTARAAALVNGAVTDEFRLYKGLRQRDHLSMFLFILVTEVLHLMFKKAEELGVIEGVKDVLLGKSISYLQFADDTILFLRAKEAVVRNLKYVLHCFELFSGLSINFQKSCMVGFGVEEEFLFRMATICKYKIGLLPFNYLGIPLGADPRKISS</sequence>
<accession>A0A9D3WLH3</accession>
<dbReference type="PANTHER" id="PTHR33116:SF75">
    <property type="entry name" value="RIBONUCLEASE H PROTEIN"/>
    <property type="match status" value="1"/>
</dbReference>
<proteinExistence type="predicted"/>
<dbReference type="Pfam" id="PF00078">
    <property type="entry name" value="RVT_1"/>
    <property type="match status" value="1"/>
</dbReference>
<protein>
    <recommendedName>
        <fullName evidence="1">Reverse transcriptase domain-containing protein</fullName>
    </recommendedName>
</protein>
<dbReference type="InterPro" id="IPR000477">
    <property type="entry name" value="RT_dom"/>
</dbReference>
<dbReference type="OrthoDB" id="994369at2759"/>
<organism evidence="2 3">
    <name type="scientific">Gossypium stocksii</name>
    <dbReference type="NCBI Taxonomy" id="47602"/>
    <lineage>
        <taxon>Eukaryota</taxon>
        <taxon>Viridiplantae</taxon>
        <taxon>Streptophyta</taxon>
        <taxon>Embryophyta</taxon>
        <taxon>Tracheophyta</taxon>
        <taxon>Spermatophyta</taxon>
        <taxon>Magnoliopsida</taxon>
        <taxon>eudicotyledons</taxon>
        <taxon>Gunneridae</taxon>
        <taxon>Pentapetalae</taxon>
        <taxon>rosids</taxon>
        <taxon>malvids</taxon>
        <taxon>Malvales</taxon>
        <taxon>Malvaceae</taxon>
        <taxon>Malvoideae</taxon>
        <taxon>Gossypium</taxon>
    </lineage>
</organism>
<evidence type="ECO:0000313" key="2">
    <source>
        <dbReference type="EMBL" id="KAH1131305.1"/>
    </source>
</evidence>
<evidence type="ECO:0000259" key="1">
    <source>
        <dbReference type="PROSITE" id="PS50878"/>
    </source>
</evidence>
<reference evidence="2 3" key="1">
    <citation type="journal article" date="2021" name="Plant Biotechnol. J.">
        <title>Multi-omics assisted identification of the key and species-specific regulatory components of drought-tolerant mechanisms in Gossypium stocksii.</title>
        <authorList>
            <person name="Yu D."/>
            <person name="Ke L."/>
            <person name="Zhang D."/>
            <person name="Wu Y."/>
            <person name="Sun Y."/>
            <person name="Mei J."/>
            <person name="Sun J."/>
            <person name="Sun Y."/>
        </authorList>
    </citation>
    <scope>NUCLEOTIDE SEQUENCE [LARGE SCALE GENOMIC DNA]</scope>
    <source>
        <strain evidence="3">cv. E1</strain>
        <tissue evidence="2">Leaf</tissue>
    </source>
</reference>
<keyword evidence="3" id="KW-1185">Reference proteome</keyword>
<dbReference type="AlphaFoldDB" id="A0A9D3WLH3"/>
<dbReference type="PROSITE" id="PS50878">
    <property type="entry name" value="RT_POL"/>
    <property type="match status" value="1"/>
</dbReference>